<feature type="compositionally biased region" description="Polar residues" evidence="4">
    <location>
        <begin position="7"/>
        <end position="25"/>
    </location>
</feature>
<dbReference type="InterPro" id="IPR028994">
    <property type="entry name" value="Integrin_alpha_N"/>
</dbReference>
<dbReference type="Proteomes" id="UP000509667">
    <property type="component" value="Chromosome"/>
</dbReference>
<dbReference type="KEGG" id="hrr:HZS55_06025"/>
<organism evidence="5 6">
    <name type="scientific">Halosimplex rubrum</name>
    <dbReference type="NCBI Taxonomy" id="869889"/>
    <lineage>
        <taxon>Archaea</taxon>
        <taxon>Methanobacteriati</taxon>
        <taxon>Methanobacteriota</taxon>
        <taxon>Stenosarchaea group</taxon>
        <taxon>Halobacteria</taxon>
        <taxon>Halobacteriales</taxon>
        <taxon>Haloarculaceae</taxon>
        <taxon>Halosimplex</taxon>
    </lineage>
</organism>
<dbReference type="InterPro" id="IPR011043">
    <property type="entry name" value="Gal_Oxase/kelch_b-propeller"/>
</dbReference>
<keyword evidence="1" id="KW-0732">Signal</keyword>
<dbReference type="Pfam" id="PF14312">
    <property type="entry name" value="FG-GAP_2"/>
    <property type="match status" value="7"/>
</dbReference>
<dbReference type="RefSeq" id="WP_179910820.1">
    <property type="nucleotide sequence ID" value="NZ_CP058910.1"/>
</dbReference>
<keyword evidence="2" id="KW-0677">Repeat</keyword>
<dbReference type="SUPFAM" id="SSF50965">
    <property type="entry name" value="Galactose oxidase, central domain"/>
    <property type="match status" value="1"/>
</dbReference>
<dbReference type="PANTHER" id="PTHR36220:SF1">
    <property type="entry name" value="GAMMA TUBULIN COMPLEX COMPONENT C-TERMINAL DOMAIN-CONTAINING PROTEIN"/>
    <property type="match status" value="1"/>
</dbReference>
<dbReference type="GeneID" id="56077402"/>
<dbReference type="InterPro" id="IPR013519">
    <property type="entry name" value="Int_alpha_beta-p"/>
</dbReference>
<dbReference type="OrthoDB" id="242361at2157"/>
<proteinExistence type="predicted"/>
<gene>
    <name evidence="5" type="ORF">HZS55_06025</name>
</gene>
<dbReference type="SMART" id="SM00191">
    <property type="entry name" value="Int_alpha"/>
    <property type="match status" value="6"/>
</dbReference>
<dbReference type="InterPro" id="IPR013517">
    <property type="entry name" value="FG-GAP"/>
</dbReference>
<evidence type="ECO:0000313" key="5">
    <source>
        <dbReference type="EMBL" id="QLH76886.1"/>
    </source>
</evidence>
<evidence type="ECO:0000256" key="2">
    <source>
        <dbReference type="ARBA" id="ARBA00022737"/>
    </source>
</evidence>
<dbReference type="Gene3D" id="2.130.10.130">
    <property type="entry name" value="Integrin alpha, N-terminal"/>
    <property type="match status" value="2"/>
</dbReference>
<keyword evidence="6" id="KW-1185">Reference proteome</keyword>
<feature type="region of interest" description="Disordered" evidence="4">
    <location>
        <begin position="1"/>
        <end position="30"/>
    </location>
</feature>
<dbReference type="PROSITE" id="PS51470">
    <property type="entry name" value="FG_GAP"/>
    <property type="match status" value="1"/>
</dbReference>
<dbReference type="AlphaFoldDB" id="A0A7D5NZ31"/>
<sequence length="531" mass="54567">MRDDIQTDASEAQSPQETLSISTTVDPGEIPIGGSTTVTIDASGHTSLEIDKLWTDWQISSIDPDGGTTSTSAGETSDTGSIKFEWQSTQGVSKPSITVDLPPYYIGGTYKINAVATDGSQTLEASGELTVTGTSPPINQQTKLIASNGDDYEEFGSSVAISGDGSTAIVGSIYDTDSDGVDTGAAYLFSRSSGSWQEEQKILADDGDAGHLFGGSVAISEDGSTALVGATGYPGSDGLYSGSTYVFIRSNGSWQQQDNLFITGDEEEEELGNSVALTGDGTTAIVGARRKDTAAGAAYVFSRTNGSWGAEDQLAASDSEQGDLFGSAVAISDDGSTAVVGARRHNSSDGNNAGSAYVFSNTSGSWQEETKLEASDAGQEDQFGTSVAMSDDGSLVLVGADGKGPSNPGAAYLFSNVTGSWQEEKQFVSGDGDTNDRFGSAVSLSNDGTIALVGAQSDVPVNNTVSGSAFVFTKPEGDWQQETVLYDDTGDSGNSFGDTVSIADAGSTAIIGARNNSNQNGEDAGAAYIFN</sequence>
<evidence type="ECO:0000256" key="1">
    <source>
        <dbReference type="ARBA" id="ARBA00022729"/>
    </source>
</evidence>
<dbReference type="EMBL" id="CP058910">
    <property type="protein sequence ID" value="QLH76886.1"/>
    <property type="molecule type" value="Genomic_DNA"/>
</dbReference>
<protein>
    <submittedName>
        <fullName evidence="5">FG-GAP repeat protein</fullName>
    </submittedName>
</protein>
<dbReference type="PANTHER" id="PTHR36220">
    <property type="entry name" value="UNNAMED PRODUCT"/>
    <property type="match status" value="1"/>
</dbReference>
<evidence type="ECO:0000256" key="4">
    <source>
        <dbReference type="SAM" id="MobiDB-lite"/>
    </source>
</evidence>
<evidence type="ECO:0000313" key="6">
    <source>
        <dbReference type="Proteomes" id="UP000509667"/>
    </source>
</evidence>
<keyword evidence="3" id="KW-0325">Glycoprotein</keyword>
<reference evidence="5 6" key="1">
    <citation type="submission" date="2020-07" db="EMBL/GenBank/DDBJ databases">
        <title>Halosimplex pelagicum sp. nov. and Halosimplex rubrum sp. nov., isolated from salted brown alga Laminaria, and emended description of the genus Halosimplex.</title>
        <authorList>
            <person name="Cui H."/>
        </authorList>
    </citation>
    <scope>NUCLEOTIDE SEQUENCE [LARGE SCALE GENOMIC DNA]</scope>
    <source>
        <strain evidence="5 6">R27</strain>
    </source>
</reference>
<name>A0A7D5NZ31_9EURY</name>
<accession>A0A7D5NZ31</accession>
<evidence type="ECO:0000256" key="3">
    <source>
        <dbReference type="ARBA" id="ARBA00023180"/>
    </source>
</evidence>